<feature type="domain" description="Trimeric autotransporter adhesin YadA-like stalk" evidence="12">
    <location>
        <begin position="1525"/>
        <end position="1566"/>
    </location>
</feature>
<dbReference type="InterPro" id="IPR011049">
    <property type="entry name" value="Serralysin-like_metalloprot_C"/>
</dbReference>
<feature type="domain" description="Trimeric autotransporter adhesin YadA-like stalk" evidence="12">
    <location>
        <begin position="1279"/>
        <end position="1314"/>
    </location>
</feature>
<feature type="domain" description="Trimeric autotransporter adhesin YadA-like stalk" evidence="12">
    <location>
        <begin position="1688"/>
        <end position="1726"/>
    </location>
</feature>
<keyword evidence="5" id="KW-1134">Transmembrane beta strand</keyword>
<evidence type="ECO:0000313" key="13">
    <source>
        <dbReference type="EMBL" id="WZW87749.1"/>
    </source>
</evidence>
<dbReference type="InterPro" id="IPR005594">
    <property type="entry name" value="YadA_C"/>
</dbReference>
<feature type="domain" description="Trimeric autotransporter adhesin YadA-like stalk" evidence="12">
    <location>
        <begin position="677"/>
        <end position="716"/>
    </location>
</feature>
<dbReference type="RefSeq" id="WP_342386856.1">
    <property type="nucleotide sequence ID" value="NZ_CP150637.1"/>
</dbReference>
<dbReference type="Gene3D" id="2.150.10.10">
    <property type="entry name" value="Serralysin-like metalloprotease, C-terminal"/>
    <property type="match status" value="1"/>
</dbReference>
<feature type="domain" description="Trimeric autotransporter adhesin YadA-like stalk" evidence="12">
    <location>
        <begin position="1800"/>
        <end position="1832"/>
    </location>
</feature>
<protein>
    <submittedName>
        <fullName evidence="13">YadA-like family protein</fullName>
    </submittedName>
</protein>
<dbReference type="Gene3D" id="6.10.250.2040">
    <property type="match status" value="2"/>
</dbReference>
<accession>A0ABZ3BYX8</accession>
<evidence type="ECO:0000256" key="4">
    <source>
        <dbReference type="ARBA" id="ARBA00022448"/>
    </source>
</evidence>
<name>A0ABZ3BYX8_9GAMM</name>
<keyword evidence="14" id="KW-1185">Reference proteome</keyword>
<evidence type="ECO:0000256" key="2">
    <source>
        <dbReference type="ARBA" id="ARBA00004442"/>
    </source>
</evidence>
<dbReference type="Gene3D" id="3.30.1300.30">
    <property type="entry name" value="GSPII I/J protein-like"/>
    <property type="match status" value="1"/>
</dbReference>
<evidence type="ECO:0000256" key="10">
    <source>
        <dbReference type="ARBA" id="ARBA00023237"/>
    </source>
</evidence>
<evidence type="ECO:0000259" key="11">
    <source>
        <dbReference type="Pfam" id="PF03895"/>
    </source>
</evidence>
<sequence length="1929" mass="198189">MATFYSLSKCCARNWIPPGNITNLKTGKAGLIQVKDGQLVVDNTIDGADKATFNIKNADGSARKLTGVAPGEIDANSTDAINGSQLKATNDRVAKNEENITNIQGDVTNLGNRVTENTTNITNVTNKINEGLTFAGDDGSKKHQLGDTVSIVGGANKDALTANNIGVVVDENGKLNVKLAKDIDLGADGSMKAGNTVVNNDGVKVGDNVTLGDTGLTIKDGPSITTGGIDAGNKKITNVADGEGTNDAVNKGQLDAVDNKVTNNTTNITNLGDRVTVNEGDINNLKNGTAGLVILGNAPNEIVFNKDLVGERDTFNISTVGDDGKTVTRKITGVTAGEIGKDSTDAINGSQLYAGNKNLSDALMGNHGTLNADGTLNNLDFADAVGSDTPITNVYDGLDSLNQRITSGKAGLVQLSDDGTKLVIDNANAGSATEFNFANGVNDKGETVTRKLTGVSEGLISAESKDAINGSQLFATNKNVAQNTTNINNLGDALGGGAKVNEDGIWTGPTYDFGEVDEDGNNITYNNVGDALGNLDGRVDENTKNITNVTDKVNKGLFFEGDQEGDKNNFQLGDTVKIVGGADKEGLTAGNIGVNINEDGDIAVQLSKDLNLADKDGNAGSVKTGDTVVDNSGVTVKDAETGESATLGKDGLTTVGADGKAGPSITTGGIDAGGKTITNVADGVNGKDAVNKDQLDTVKDTIEGNIDQGLNFAGNTEGAQINKKLGDTLTIKGGLGEGVDASDENLRVDVEDGNLVVKMANKLTGLEDIQVGKADADGEEGVDGKIGVTGKDGSSVVINGADGSIGLTGPKGEDGSSSSTNISFINNGKQGLDGTPGEDGEIRIVYKDKDGNDQQMANLNDGLVFGGDNADVAVKRKLNERLDILGGATNATSAKNIVTTADENGSIQIDLAKDIDLGADGSVKTGNTVMNNDGVTVKDATTGESATLGKDGLTTIGADGKAGPSITTGGIDAGGKTITNVADGVNGKDAVNKDQLDTVKDTIEGNIDQGLNFAGNTEGAQINKKLGDTLTIKGGLGEGVDASDENLRVDVEDGNLVVKMANKLTGLEDIQVGKADADGEEGVDGKIGVTGKDGSSVVINGADGSIGLTGPKGEDGSSSSTNISFINNGKQGLDGTPGEDGEIRIVYKDKDGNDQQMANLNDGLVFGGDNADVAVKRKLNQRLDILGGATNATSAKNIVTTADENGSIQIDLAKDIDLGADGSVKTGNTVVDNSGVTVKDAETGESATLGKDGLTTVGADGKAGPSVKGDGIDAGGKVITDVADGVNGKDAVNKGQLDSVQAIADKGLSFAGDDGSEHNFKLGETVNILGGATELTDNNIGVNVNSDGDIEVKLAKDIDLGAEGSLKTGNTIIDNNGLTIVNGPNVTVDGIDAGDKIIKNVADGSLAEDSQDAVNGSQLYNTNKVISDGLMGTNGGGILNPDGTLKSPDFSEAFGKQEGTITNVYDGFDYLNKNINGVVNGSSGLVILNPNNKNEIIFNQGLVGGRDTFNVSNGVDADGDQITTKITGVTDGKIHQDSSDAINGSQLVDSNINMGNHLGGGAGYQTDANGEFIVDQDGNHIWQGPTYTLKDENGQGVTYDNVGDALGNLDNRVDKNTGDIKNLDDRVTNIEGDIKNVTGDVSNITDGKAGIIQVGKGDQTGQVVIDDGIAKGGDLNIAKDNGAGDDRKLTGVKDGTISKDSSDAINGSQLYNTNDVMANIIGGGLTLNEDGSLSYPNNKFQVNGNSYNNIAEAIEAVDQGQLFRVEKDKEGNVTQIGINNSGDAGKTNTISFANGSVARKVTGVAPGEISATSTDAINGSQLHVVKEDINNINYTLNHYNTRMNNIEKTVHQNRKMASAGIAGAMAMSSIPYIEYSKYSFGMGLGYYDNESAVSLGVQGKLTDRSRFRLQMSYDTQNKIGVGVGIAFEW</sequence>
<feature type="domain" description="Trimeric autotransporter adhesin YadA-like stalk" evidence="12">
    <location>
        <begin position="978"/>
        <end position="1017"/>
    </location>
</feature>
<dbReference type="InterPro" id="IPR008635">
    <property type="entry name" value="Coiled_stalk_dom"/>
</dbReference>
<evidence type="ECO:0000313" key="14">
    <source>
        <dbReference type="Proteomes" id="UP001449178"/>
    </source>
</evidence>
<dbReference type="Proteomes" id="UP001449178">
    <property type="component" value="Chromosome"/>
</dbReference>
<organism evidence="13 14">
    <name type="scientific">Ignatzschineria larvae DSM 13226</name>
    <dbReference type="NCBI Taxonomy" id="1111732"/>
    <lineage>
        <taxon>Bacteria</taxon>
        <taxon>Pseudomonadati</taxon>
        <taxon>Pseudomonadota</taxon>
        <taxon>Gammaproteobacteria</taxon>
        <taxon>Cardiobacteriales</taxon>
        <taxon>Ignatzschineriaceae</taxon>
        <taxon>Ignatzschineria</taxon>
    </lineage>
</organism>
<feature type="domain" description="Trimeric autotransporter adhesin YadA-like stalk" evidence="12">
    <location>
        <begin position="451"/>
        <end position="492"/>
    </location>
</feature>
<evidence type="ECO:0000256" key="9">
    <source>
        <dbReference type="ARBA" id="ARBA00023136"/>
    </source>
</evidence>
<dbReference type="Pfam" id="PF05662">
    <property type="entry name" value="YadA_stalk"/>
    <property type="match status" value="11"/>
</dbReference>
<feature type="domain" description="Trimeric autotransporter adhesin YadA-like stalk" evidence="12">
    <location>
        <begin position="64"/>
        <end position="106"/>
    </location>
</feature>
<comment type="similarity">
    <text evidence="3">Belongs to the autotransporter-2 (AT-2) (TC 1.B.40) family.</text>
</comment>
<proteinExistence type="inferred from homology"/>
<evidence type="ECO:0000259" key="12">
    <source>
        <dbReference type="Pfam" id="PF05662"/>
    </source>
</evidence>
<dbReference type="SUPFAM" id="SSF101967">
    <property type="entry name" value="Adhesin YadA, collagen-binding domain"/>
    <property type="match status" value="7"/>
</dbReference>
<keyword evidence="4" id="KW-0813">Transport</keyword>
<feature type="domain" description="Trimeric autotransporter adhesin YadA-like C-terminal membrane anchor" evidence="11">
    <location>
        <begin position="1877"/>
        <end position="1929"/>
    </location>
</feature>
<reference evidence="13 14" key="1">
    <citation type="submission" date="2024-03" db="EMBL/GenBank/DDBJ databases">
        <title>Complete Genome Sequence and Annotation of Ignatzschineria larvae DSM 13226.</title>
        <authorList>
            <person name="Cantrell E."/>
            <person name="Burcham Z.M."/>
        </authorList>
    </citation>
    <scope>NUCLEOTIDE SEQUENCE [LARGE SCALE GENOMIC DNA]</scope>
    <source>
        <strain evidence="13 14">DSM 13226</strain>
    </source>
</reference>
<dbReference type="Gene3D" id="1.20.5.170">
    <property type="match status" value="7"/>
</dbReference>
<dbReference type="InterPro" id="IPR045584">
    <property type="entry name" value="Pilin-like"/>
</dbReference>
<keyword evidence="10" id="KW-0998">Cell outer membrane</keyword>
<keyword evidence="7" id="KW-0732">Signal</keyword>
<evidence type="ECO:0000256" key="1">
    <source>
        <dbReference type="ARBA" id="ARBA00004241"/>
    </source>
</evidence>
<comment type="subcellular location">
    <subcellularLocation>
        <location evidence="2">Cell outer membrane</location>
    </subcellularLocation>
    <subcellularLocation>
        <location evidence="1">Cell surface</location>
    </subcellularLocation>
</comment>
<feature type="domain" description="Trimeric autotransporter adhesin YadA-like stalk" evidence="12">
    <location>
        <begin position="235"/>
        <end position="274"/>
    </location>
</feature>
<feature type="domain" description="Trimeric autotransporter adhesin YadA-like stalk" evidence="12">
    <location>
        <begin position="330"/>
        <end position="371"/>
    </location>
</feature>
<dbReference type="Gene3D" id="2.20.70.140">
    <property type="match status" value="5"/>
</dbReference>
<dbReference type="EMBL" id="CP150637">
    <property type="protein sequence ID" value="WZW87749.1"/>
    <property type="molecule type" value="Genomic_DNA"/>
</dbReference>
<evidence type="ECO:0000256" key="8">
    <source>
        <dbReference type="ARBA" id="ARBA00022927"/>
    </source>
</evidence>
<evidence type="ECO:0000256" key="3">
    <source>
        <dbReference type="ARBA" id="ARBA00005848"/>
    </source>
</evidence>
<evidence type="ECO:0000256" key="7">
    <source>
        <dbReference type="ARBA" id="ARBA00022729"/>
    </source>
</evidence>
<dbReference type="SUPFAM" id="SSF54523">
    <property type="entry name" value="Pili subunits"/>
    <property type="match status" value="1"/>
</dbReference>
<gene>
    <name evidence="13" type="ORF">WMO13_10360</name>
</gene>
<dbReference type="Pfam" id="PF03895">
    <property type="entry name" value="YadA_anchor"/>
    <property type="match status" value="1"/>
</dbReference>
<keyword evidence="9" id="KW-0472">Membrane</keyword>
<keyword evidence="6" id="KW-0812">Transmembrane</keyword>
<evidence type="ECO:0000256" key="6">
    <source>
        <dbReference type="ARBA" id="ARBA00022692"/>
    </source>
</evidence>
<feature type="domain" description="Trimeric autotransporter adhesin YadA-like stalk" evidence="12">
    <location>
        <begin position="1398"/>
        <end position="1436"/>
    </location>
</feature>
<evidence type="ECO:0000256" key="5">
    <source>
        <dbReference type="ARBA" id="ARBA00022452"/>
    </source>
</evidence>
<keyword evidence="8" id="KW-0653">Protein transport</keyword>